<dbReference type="GO" id="GO:0048813">
    <property type="term" value="P:dendrite morphogenesis"/>
    <property type="evidence" value="ECO:0007669"/>
    <property type="project" value="TreeGrafter"/>
</dbReference>
<dbReference type="GO" id="GO:0030425">
    <property type="term" value="C:dendrite"/>
    <property type="evidence" value="ECO:0007669"/>
    <property type="project" value="TreeGrafter"/>
</dbReference>
<dbReference type="EMBL" id="KN718542">
    <property type="protein sequence ID" value="KJH40008.1"/>
    <property type="molecule type" value="Genomic_DNA"/>
</dbReference>
<dbReference type="GO" id="GO:0030027">
    <property type="term" value="C:lamellipodium"/>
    <property type="evidence" value="ECO:0007669"/>
    <property type="project" value="TreeGrafter"/>
</dbReference>
<comment type="similarity">
    <text evidence="1">Belongs to the ABITRAM family.</text>
</comment>
<dbReference type="GO" id="GO:0030833">
    <property type="term" value="P:regulation of actin filament polymerization"/>
    <property type="evidence" value="ECO:0007669"/>
    <property type="project" value="TreeGrafter"/>
</dbReference>
<organism evidence="4 5">
    <name type="scientific">Dictyocaulus viviparus</name>
    <name type="common">Bovine lungworm</name>
    <dbReference type="NCBI Taxonomy" id="29172"/>
    <lineage>
        <taxon>Eukaryota</taxon>
        <taxon>Metazoa</taxon>
        <taxon>Ecdysozoa</taxon>
        <taxon>Nematoda</taxon>
        <taxon>Chromadorea</taxon>
        <taxon>Rhabditida</taxon>
        <taxon>Rhabditina</taxon>
        <taxon>Rhabditomorpha</taxon>
        <taxon>Strongyloidea</taxon>
        <taxon>Metastrongylidae</taxon>
        <taxon>Dictyocaulus</taxon>
    </lineage>
</organism>
<dbReference type="InterPro" id="IPR011053">
    <property type="entry name" value="Single_hybrid_motif"/>
</dbReference>
<dbReference type="PANTHER" id="PTHR13651:SF0">
    <property type="entry name" value="PROTEIN ABITRAM"/>
    <property type="match status" value="1"/>
</dbReference>
<keyword evidence="5" id="KW-1185">Reference proteome</keyword>
<evidence type="ECO:0000256" key="3">
    <source>
        <dbReference type="ARBA" id="ARBA00030463"/>
    </source>
</evidence>
<dbReference type="Pfam" id="PF01597">
    <property type="entry name" value="GCV_H"/>
    <property type="match status" value="1"/>
</dbReference>
<dbReference type="GO" id="GO:0032433">
    <property type="term" value="C:filopodium tip"/>
    <property type="evidence" value="ECO:0007669"/>
    <property type="project" value="TreeGrafter"/>
</dbReference>
<dbReference type="Proteomes" id="UP000053766">
    <property type="component" value="Unassembled WGS sequence"/>
</dbReference>
<protein>
    <recommendedName>
        <fullName evidence="2">Protein Abitram</fullName>
    </recommendedName>
    <alternativeName>
        <fullName evidence="3">Actin-binding transcription modulator</fullName>
    </alternativeName>
</protein>
<accession>A0A0D8X675</accession>
<dbReference type="AlphaFoldDB" id="A0A0D8X675"/>
<evidence type="ECO:0000256" key="2">
    <source>
        <dbReference type="ARBA" id="ARBA00019325"/>
    </source>
</evidence>
<dbReference type="Gene3D" id="2.40.50.100">
    <property type="match status" value="1"/>
</dbReference>
<dbReference type="SUPFAM" id="SSF51230">
    <property type="entry name" value="Single hybrid motif"/>
    <property type="match status" value="1"/>
</dbReference>
<gene>
    <name evidence="4" type="ORF">DICVIV_14079</name>
</gene>
<sequence length="133" mass="14574">SLSSEVVEVDFGNKKKTGLPRNSHVVVGKGKKGGLHLQEETRICTIHCADGKKLVIRAGIRGVLVEVNERLISNPDLIRTAPENQGYIAVITFGAGKRKPDGYITELPTKRVFLMNHGNYCSGQKTSSETENR</sequence>
<reference evidence="4 5" key="1">
    <citation type="submission" date="2013-11" db="EMBL/GenBank/DDBJ databases">
        <title>Draft genome of the bovine lungworm Dictyocaulus viviparus.</title>
        <authorList>
            <person name="Mitreva M."/>
        </authorList>
    </citation>
    <scope>NUCLEOTIDE SEQUENCE [LARGE SCALE GENOMIC DNA]</scope>
    <source>
        <strain evidence="4 5">HannoverDv2000</strain>
    </source>
</reference>
<evidence type="ECO:0000313" key="5">
    <source>
        <dbReference type="Proteomes" id="UP000053766"/>
    </source>
</evidence>
<dbReference type="PANTHER" id="PTHR13651">
    <property type="entry name" value="PROTEIN ABITRAM"/>
    <property type="match status" value="1"/>
</dbReference>
<dbReference type="STRING" id="29172.A0A0D8X675"/>
<dbReference type="OrthoDB" id="48130at2759"/>
<evidence type="ECO:0000313" key="4">
    <source>
        <dbReference type="EMBL" id="KJH40008.1"/>
    </source>
</evidence>
<dbReference type="InterPro" id="IPR039169">
    <property type="entry name" value="Abitram"/>
</dbReference>
<dbReference type="GO" id="GO:0051489">
    <property type="term" value="P:regulation of filopodium assembly"/>
    <property type="evidence" value="ECO:0007669"/>
    <property type="project" value="TreeGrafter"/>
</dbReference>
<dbReference type="GO" id="GO:0051015">
    <property type="term" value="F:actin filament binding"/>
    <property type="evidence" value="ECO:0007669"/>
    <property type="project" value="TreeGrafter"/>
</dbReference>
<proteinExistence type="inferred from homology"/>
<feature type="non-terminal residue" evidence="4">
    <location>
        <position position="1"/>
    </location>
</feature>
<name>A0A0D8X675_DICVI</name>
<reference evidence="5" key="2">
    <citation type="journal article" date="2016" name="Sci. Rep.">
        <title>Dictyocaulus viviparus genome, variome and transcriptome elucidate lungworm biology and support future intervention.</title>
        <authorList>
            <person name="McNulty S.N."/>
            <person name="Strube C."/>
            <person name="Rosa B.A."/>
            <person name="Martin J.C."/>
            <person name="Tyagi R."/>
            <person name="Choi Y.J."/>
            <person name="Wang Q."/>
            <person name="Hallsworth Pepin K."/>
            <person name="Zhang X."/>
            <person name="Ozersky P."/>
            <person name="Wilson R.K."/>
            <person name="Sternberg P.W."/>
            <person name="Gasser R.B."/>
            <person name="Mitreva M."/>
        </authorList>
    </citation>
    <scope>NUCLEOTIDE SEQUENCE [LARGE SCALE GENOMIC DNA]</scope>
    <source>
        <strain evidence="5">HannoverDv2000</strain>
    </source>
</reference>
<dbReference type="InterPro" id="IPR033753">
    <property type="entry name" value="GCV_H/Fam206"/>
</dbReference>
<dbReference type="GO" id="GO:0003785">
    <property type="term" value="F:actin monomer binding"/>
    <property type="evidence" value="ECO:0007669"/>
    <property type="project" value="TreeGrafter"/>
</dbReference>
<evidence type="ECO:0000256" key="1">
    <source>
        <dbReference type="ARBA" id="ARBA00010764"/>
    </source>
</evidence>
<dbReference type="GO" id="GO:0005634">
    <property type="term" value="C:nucleus"/>
    <property type="evidence" value="ECO:0007669"/>
    <property type="project" value="TreeGrafter"/>
</dbReference>